<evidence type="ECO:0000313" key="2">
    <source>
        <dbReference type="Proteomes" id="UP000217507"/>
    </source>
</evidence>
<accession>A0A1Z4KWV3</accession>
<organism evidence="1 2">
    <name type="scientific">Trichormus variabilis NIES-23</name>
    <dbReference type="NCBI Taxonomy" id="1973479"/>
    <lineage>
        <taxon>Bacteria</taxon>
        <taxon>Bacillati</taxon>
        <taxon>Cyanobacteriota</taxon>
        <taxon>Cyanophyceae</taxon>
        <taxon>Nostocales</taxon>
        <taxon>Nostocaceae</taxon>
        <taxon>Trichormus</taxon>
    </lineage>
</organism>
<dbReference type="AlphaFoldDB" id="A0A1Z4KWV3"/>
<evidence type="ECO:0000313" key="1">
    <source>
        <dbReference type="EMBL" id="BAY73372.1"/>
    </source>
</evidence>
<sequence>MELRRNKRIFKLVAFSPGRKQALLHLAQRQLEAAFNAVASCFQLSGYTAGENHGNCG</sequence>
<dbReference type="EMBL" id="AP018219">
    <property type="protein sequence ID" value="BAY73372.1"/>
    <property type="molecule type" value="Genomic_DNA"/>
</dbReference>
<reference evidence="1 2" key="1">
    <citation type="submission" date="2017-06" db="EMBL/GenBank/DDBJ databases">
        <title>Genome sequencing of cyanobaciteial culture collection at National Institute for Environmental Studies (NIES).</title>
        <authorList>
            <person name="Hirose Y."/>
            <person name="Shimura Y."/>
            <person name="Fujisawa T."/>
            <person name="Nakamura Y."/>
            <person name="Kawachi M."/>
        </authorList>
    </citation>
    <scope>NUCLEOTIDE SEQUENCE [LARGE SCALE GENOMIC DNA]</scope>
    <source>
        <strain evidence="1 2">NIES-23</strain>
        <plasmid evidence="2">Plasmid Plasmid3 dna</plasmid>
    </source>
</reference>
<protein>
    <recommendedName>
        <fullName evidence="3">Transposase</fullName>
    </recommendedName>
</protein>
<evidence type="ECO:0008006" key="3">
    <source>
        <dbReference type="Google" id="ProtNLM"/>
    </source>
</evidence>
<keyword evidence="1" id="KW-0614">Plasmid</keyword>
<proteinExistence type="predicted"/>
<dbReference type="Proteomes" id="UP000217507">
    <property type="component" value="Plasmid Plasmid3 dna"/>
</dbReference>
<name>A0A1Z4KWV3_ANAVA</name>
<geneLocation type="plasmid" evidence="1">
    <name>plasmid3</name>
</geneLocation>
<gene>
    <name evidence="1" type="ORF">NIES23_62000</name>
</gene>